<organism evidence="2">
    <name type="scientific">Alexandrium catenella</name>
    <name type="common">Red tide dinoflagellate</name>
    <name type="synonym">Gonyaulax catenella</name>
    <dbReference type="NCBI Taxonomy" id="2925"/>
    <lineage>
        <taxon>Eukaryota</taxon>
        <taxon>Sar</taxon>
        <taxon>Alveolata</taxon>
        <taxon>Dinophyceae</taxon>
        <taxon>Gonyaulacales</taxon>
        <taxon>Pyrocystaceae</taxon>
        <taxon>Alexandrium</taxon>
    </lineage>
</organism>
<dbReference type="AlphaFoldDB" id="A0A7S1MME2"/>
<protein>
    <submittedName>
        <fullName evidence="2">Uncharacterized protein</fullName>
    </submittedName>
</protein>
<accession>A0A7S1MME2</accession>
<feature type="region of interest" description="Disordered" evidence="1">
    <location>
        <begin position="28"/>
        <end position="70"/>
    </location>
</feature>
<feature type="region of interest" description="Disordered" evidence="1">
    <location>
        <begin position="94"/>
        <end position="117"/>
    </location>
</feature>
<feature type="compositionally biased region" description="Acidic residues" evidence="1">
    <location>
        <begin position="97"/>
        <end position="109"/>
    </location>
</feature>
<sequence>MGIFSDPSKDNVCDARTGLLMLLAAPLGTSRREGDAARPQSSTGTSAASTSSRSTDVGEDDDDRWEDGDLEGCAWEDGAGLIFAFDEELEATAADVAAEEAEEAEEADLLPECQDSSPRSQRYKFRLTDIFFFDG</sequence>
<reference evidence="2" key="1">
    <citation type="submission" date="2021-01" db="EMBL/GenBank/DDBJ databases">
        <authorList>
            <person name="Corre E."/>
            <person name="Pelletier E."/>
            <person name="Niang G."/>
            <person name="Scheremetjew M."/>
            <person name="Finn R."/>
            <person name="Kale V."/>
            <person name="Holt S."/>
            <person name="Cochrane G."/>
            <person name="Meng A."/>
            <person name="Brown T."/>
            <person name="Cohen L."/>
        </authorList>
    </citation>
    <scope>NUCLEOTIDE SEQUENCE</scope>
    <source>
        <strain evidence="2">OF101</strain>
    </source>
</reference>
<proteinExistence type="predicted"/>
<dbReference type="EMBL" id="HBGE01040077">
    <property type="protein sequence ID" value="CAD9135204.1"/>
    <property type="molecule type" value="Transcribed_RNA"/>
</dbReference>
<feature type="compositionally biased region" description="Low complexity" evidence="1">
    <location>
        <begin position="41"/>
        <end position="55"/>
    </location>
</feature>
<feature type="compositionally biased region" description="Acidic residues" evidence="1">
    <location>
        <begin position="57"/>
        <end position="70"/>
    </location>
</feature>
<evidence type="ECO:0000256" key="1">
    <source>
        <dbReference type="SAM" id="MobiDB-lite"/>
    </source>
</evidence>
<name>A0A7S1MME2_ALECA</name>
<evidence type="ECO:0000313" key="2">
    <source>
        <dbReference type="EMBL" id="CAD9135204.1"/>
    </source>
</evidence>
<gene>
    <name evidence="2" type="ORF">ACAT0790_LOCUS24132</name>
</gene>